<feature type="transmembrane region" description="Helical" evidence="16">
    <location>
        <begin position="520"/>
        <end position="542"/>
    </location>
</feature>
<evidence type="ECO:0000313" key="19">
    <source>
        <dbReference type="EMBL" id="KAH1902982.1"/>
    </source>
</evidence>
<feature type="transmembrane region" description="Helical" evidence="16">
    <location>
        <begin position="238"/>
        <end position="259"/>
    </location>
</feature>
<keyword evidence="6 13" id="KW-0378">Hydrolase</keyword>
<name>A0A9P8STR2_ASPFM</name>
<evidence type="ECO:0000256" key="1">
    <source>
        <dbReference type="ARBA" id="ARBA00002169"/>
    </source>
</evidence>
<dbReference type="SMART" id="SM00022">
    <property type="entry name" value="PLAc"/>
    <property type="match status" value="1"/>
</dbReference>
<dbReference type="CDD" id="cd17323">
    <property type="entry name" value="MFS_Tpo1_MDR_like"/>
    <property type="match status" value="1"/>
</dbReference>
<feature type="transmembrane region" description="Helical" evidence="16">
    <location>
        <begin position="460"/>
        <end position="480"/>
    </location>
</feature>
<reference evidence="19" key="1">
    <citation type="submission" date="2021-08" db="EMBL/GenBank/DDBJ databases">
        <title>Global Aspergillus fumigatus from environmental and clinical sources.</title>
        <authorList>
            <person name="Barber A."/>
            <person name="Sae-Ong T."/>
        </authorList>
    </citation>
    <scope>NUCLEOTIDE SEQUENCE</scope>
    <source>
        <strain evidence="19">NRZ-2016-071</strain>
    </source>
</reference>
<keyword evidence="8 16" id="KW-1133">Transmembrane helix</keyword>
<comment type="catalytic activity">
    <reaction evidence="12 14">
        <text>a 1-acyl-sn-glycero-3-phosphocholine + H2O = sn-glycerol 3-phosphocholine + a fatty acid + H(+)</text>
        <dbReference type="Rhea" id="RHEA:15177"/>
        <dbReference type="ChEBI" id="CHEBI:15377"/>
        <dbReference type="ChEBI" id="CHEBI:15378"/>
        <dbReference type="ChEBI" id="CHEBI:16870"/>
        <dbReference type="ChEBI" id="CHEBI:28868"/>
        <dbReference type="ChEBI" id="CHEBI:58168"/>
        <dbReference type="EC" id="3.1.1.5"/>
    </reaction>
</comment>
<evidence type="ECO:0000256" key="14">
    <source>
        <dbReference type="RuleBase" id="RU362103"/>
    </source>
</evidence>
<dbReference type="InterPro" id="IPR020846">
    <property type="entry name" value="MFS_dom"/>
</dbReference>
<dbReference type="Pfam" id="PF07690">
    <property type="entry name" value="MFS_1"/>
    <property type="match status" value="1"/>
</dbReference>
<evidence type="ECO:0000256" key="3">
    <source>
        <dbReference type="ARBA" id="ARBA00008780"/>
    </source>
</evidence>
<dbReference type="FunFam" id="1.20.1250.20:FF:000011">
    <property type="entry name" value="MFS multidrug transporter, putative"/>
    <property type="match status" value="1"/>
</dbReference>
<dbReference type="EC" id="3.1.1.5" evidence="4 14"/>
<dbReference type="InterPro" id="IPR011701">
    <property type="entry name" value="MFS"/>
</dbReference>
<feature type="transmembrane region" description="Helical" evidence="16">
    <location>
        <begin position="429"/>
        <end position="448"/>
    </location>
</feature>
<gene>
    <name evidence="19" type="ORF">KXV57_007167</name>
</gene>
<dbReference type="Gene3D" id="1.20.1250.20">
    <property type="entry name" value="MFS general substrate transporter like domains"/>
    <property type="match status" value="1"/>
</dbReference>
<dbReference type="FunFam" id="3.40.1090.10:FF:000010">
    <property type="entry name" value="Lysophospholipase"/>
    <property type="match status" value="1"/>
</dbReference>
<dbReference type="CDD" id="cd07203">
    <property type="entry name" value="cPLA2_Fungal_PLB"/>
    <property type="match status" value="1"/>
</dbReference>
<evidence type="ECO:0000256" key="2">
    <source>
        <dbReference type="ARBA" id="ARBA00004141"/>
    </source>
</evidence>
<evidence type="ECO:0000256" key="10">
    <source>
        <dbReference type="ARBA" id="ARBA00023136"/>
    </source>
</evidence>
<dbReference type="AlphaFoldDB" id="A0A9P8STR2"/>
<dbReference type="PANTHER" id="PTHR23502">
    <property type="entry name" value="MAJOR FACILITATOR SUPERFAMILY"/>
    <property type="match status" value="1"/>
</dbReference>
<dbReference type="GO" id="GO:0005886">
    <property type="term" value="C:plasma membrane"/>
    <property type="evidence" value="ECO:0007669"/>
    <property type="project" value="TreeGrafter"/>
</dbReference>
<evidence type="ECO:0000256" key="12">
    <source>
        <dbReference type="ARBA" id="ARBA00049531"/>
    </source>
</evidence>
<feature type="domain" description="Major facilitator superfamily (MFS) profile" evidence="17">
    <location>
        <begin position="116"/>
        <end position="561"/>
    </location>
</feature>
<feature type="region of interest" description="Disordered" evidence="15">
    <location>
        <begin position="1"/>
        <end position="32"/>
    </location>
</feature>
<keyword evidence="5 16" id="KW-0812">Transmembrane</keyword>
<feature type="region of interest" description="Disordered" evidence="15">
    <location>
        <begin position="575"/>
        <end position="594"/>
    </location>
</feature>
<feature type="transmembrane region" description="Helical" evidence="16">
    <location>
        <begin position="114"/>
        <end position="139"/>
    </location>
</feature>
<feature type="compositionally biased region" description="Polar residues" evidence="15">
    <location>
        <begin position="1"/>
        <end position="11"/>
    </location>
</feature>
<feature type="transmembrane region" description="Helical" evidence="16">
    <location>
        <begin position="211"/>
        <end position="232"/>
    </location>
</feature>
<comment type="function">
    <text evidence="1">Catalyzes the release of fatty acids from lysophospholipids.</text>
</comment>
<evidence type="ECO:0000259" key="18">
    <source>
        <dbReference type="PROSITE" id="PS51210"/>
    </source>
</evidence>
<evidence type="ECO:0000256" key="11">
    <source>
        <dbReference type="ARBA" id="ARBA00023180"/>
    </source>
</evidence>
<dbReference type="PANTHER" id="PTHR23502:SF138">
    <property type="entry name" value="MAJOR FACILITATOR SUPERFAMILY (MFS) PROFILE DOMAIN-CONTAINING PROTEIN-RELATED"/>
    <property type="match status" value="1"/>
</dbReference>
<keyword evidence="10 16" id="KW-0472">Membrane</keyword>
<dbReference type="InterPro" id="IPR002642">
    <property type="entry name" value="LysoPLipase_cat_dom"/>
</dbReference>
<dbReference type="GO" id="GO:0004622">
    <property type="term" value="F:phosphatidylcholine lysophospholipase activity"/>
    <property type="evidence" value="ECO:0007669"/>
    <property type="project" value="UniProtKB-EC"/>
</dbReference>
<evidence type="ECO:0000256" key="7">
    <source>
        <dbReference type="ARBA" id="ARBA00022963"/>
    </source>
</evidence>
<feature type="transmembrane region" description="Helical" evidence="16">
    <location>
        <begin position="385"/>
        <end position="409"/>
    </location>
</feature>
<comment type="subcellular location">
    <subcellularLocation>
        <location evidence="2">Membrane</location>
        <topology evidence="2">Multi-pass membrane protein</topology>
    </subcellularLocation>
</comment>
<dbReference type="PROSITE" id="PS51210">
    <property type="entry name" value="PLA2C"/>
    <property type="match status" value="1"/>
</dbReference>
<keyword evidence="11" id="KW-0325">Glycoprotein</keyword>
<dbReference type="InterPro" id="IPR016035">
    <property type="entry name" value="Acyl_Trfase/lysoPLipase"/>
</dbReference>
<feature type="domain" description="PLA2c" evidence="18">
    <location>
        <begin position="587"/>
        <end position="1130"/>
    </location>
</feature>
<evidence type="ECO:0000256" key="4">
    <source>
        <dbReference type="ARBA" id="ARBA00013274"/>
    </source>
</evidence>
<feature type="region of interest" description="Disordered" evidence="15">
    <location>
        <begin position="59"/>
        <end position="80"/>
    </location>
</feature>
<accession>A0A9P8STR2</accession>
<comment type="caution">
    <text evidence="19">The sequence shown here is derived from an EMBL/GenBank/DDBJ whole genome shotgun (WGS) entry which is preliminary data.</text>
</comment>
<feature type="transmembrane region" description="Helical" evidence="16">
    <location>
        <begin position="271"/>
        <end position="291"/>
    </location>
</feature>
<evidence type="ECO:0000256" key="9">
    <source>
        <dbReference type="ARBA" id="ARBA00023098"/>
    </source>
</evidence>
<sequence length="1144" mass="124083">MDHPETSTLDSHSPKAFDDDHHGSHPLDSASDCLSDETVDHLEPLELTRINTYRLQQKTTVGSTRGPAPRETWLPMGAGKEYPPLLPDPETYVVEFDGAEDPLHPYNWSMTRRIFLVCILCYGTFAGSFASAVFSAAIASSSKEFHISQEVGSLGVTLYVLGFAAGPTIWAPASELIGRRWPLSLGLLGCGIFTVGCATGKDVQTLMICRFFAGLFAASPISVVPAVFADLFNNAQRGIVMSIFCMAVFIGPFAAPFVGGFITMSALGWRWTMYISAIMVLLGFVLVVLFLDETYAPVILVRKAATLRRQTHNWGIHAKQDEVEVDFHELVRNNFTRPLKMLFTEPILLLISLYISFIYGLIYALLGAYPVVFQRVYGMNMGEGGLAFVGLIIGELLGGVFILFLQGSYIKKLAANGDVPVPEWRLPPAIVGGITFAAGMFWFGWTGYTSSIHWMVPISSGVLTGFGIFCIFLQCFNYIVDCYPTLAASTIAANTILRSAVGCAFPLFSRQMMENLGVQWAGTMLGCIAAVMVPIPIAFMVYGPWLRIVCLLFGVKMYKNRVELTTTAPVNRALPNAPDGYTPQGETCPSKRPSIRNATALSSAETSWLKARRNNTKDALKAFLSRVDLGSFNGSDYIANHSANASALPNIGIAVSGGGYRALMNGGGALQAFDNRTTNSTHSGQLGGILQSATYLSGLSGGSWLVGSIYMNNFSDVSSLQDNGSVWQFQDSIFSGPTQSTTWDIGTVEYYSQLLGAVDGKSNAGYEVSITDYWGRSLSYQLINASEGGVGYTWSSIALSKDFQAGTMPMPLVIADGRAPGEILVPANTTVFEFNPWEFGSWDKSLSAFVSLEFLGSNFSKGTLATGEKCVRGFDNAGFIMGTSSSLFNQAFLQMNNTDAPSVVKDAISAILGKIGSENNDIAVYKPNPFYRYASQSKYTSSPSLTLVDGGEDLQNIPLDPLLQPQRHVDVILAVDSSADTTTRWPNGTSLVATYERNVDSSQRNSSLPFPSVPDQNTFVNLGLNNRPTFFGCNSSNATGAPLVVYIPNAPYIYPSNVSTFDLQYNTSERNAIIENGYDVATLGNGTVDSNWPACLACAILSRSFERTNTTVPKTCSTCFKTYCWNGTINATTPGDYYPTLKLH</sequence>
<dbReference type="GO" id="GO:0009395">
    <property type="term" value="P:phospholipid catabolic process"/>
    <property type="evidence" value="ECO:0007669"/>
    <property type="project" value="InterPro"/>
</dbReference>
<dbReference type="InterPro" id="IPR036259">
    <property type="entry name" value="MFS_trans_sf"/>
</dbReference>
<feature type="transmembrane region" description="Helical" evidence="16">
    <location>
        <begin position="347"/>
        <end position="373"/>
    </location>
</feature>
<dbReference type="Proteomes" id="UP000813423">
    <property type="component" value="Unassembled WGS sequence"/>
</dbReference>
<organism evidence="19 20">
    <name type="scientific">Aspergillus fumigatus</name>
    <name type="common">Neosartorya fumigata</name>
    <dbReference type="NCBI Taxonomy" id="746128"/>
    <lineage>
        <taxon>Eukaryota</taxon>
        <taxon>Fungi</taxon>
        <taxon>Dikarya</taxon>
        <taxon>Ascomycota</taxon>
        <taxon>Pezizomycotina</taxon>
        <taxon>Eurotiomycetes</taxon>
        <taxon>Eurotiomycetidae</taxon>
        <taxon>Eurotiales</taxon>
        <taxon>Aspergillaceae</taxon>
        <taxon>Aspergillus</taxon>
        <taxon>Aspergillus subgen. Fumigati</taxon>
    </lineage>
</organism>
<dbReference type="EMBL" id="JAIBSC010000055">
    <property type="protein sequence ID" value="KAH1902982.1"/>
    <property type="molecule type" value="Genomic_DNA"/>
</dbReference>
<evidence type="ECO:0000256" key="6">
    <source>
        <dbReference type="ARBA" id="ARBA00022801"/>
    </source>
</evidence>
<evidence type="ECO:0000256" key="5">
    <source>
        <dbReference type="ARBA" id="ARBA00022692"/>
    </source>
</evidence>
<dbReference type="GO" id="GO:0022857">
    <property type="term" value="F:transmembrane transporter activity"/>
    <property type="evidence" value="ECO:0007669"/>
    <property type="project" value="InterPro"/>
</dbReference>
<feature type="transmembrane region" description="Helical" evidence="16">
    <location>
        <begin position="151"/>
        <end position="169"/>
    </location>
</feature>
<proteinExistence type="inferred from homology"/>
<feature type="transmembrane region" description="Helical" evidence="16">
    <location>
        <begin position="486"/>
        <end position="508"/>
    </location>
</feature>
<evidence type="ECO:0000256" key="8">
    <source>
        <dbReference type="ARBA" id="ARBA00022989"/>
    </source>
</evidence>
<evidence type="ECO:0000313" key="20">
    <source>
        <dbReference type="Proteomes" id="UP000813423"/>
    </source>
</evidence>
<comment type="similarity">
    <text evidence="3 14">Belongs to the lysophospholipase family.</text>
</comment>
<keyword evidence="7 13" id="KW-0442">Lipid degradation</keyword>
<evidence type="ECO:0000259" key="17">
    <source>
        <dbReference type="PROSITE" id="PS50850"/>
    </source>
</evidence>
<dbReference type="PROSITE" id="PS50850">
    <property type="entry name" value="MFS"/>
    <property type="match status" value="1"/>
</dbReference>
<dbReference type="SUPFAM" id="SSF52151">
    <property type="entry name" value="FabD/lysophospholipase-like"/>
    <property type="match status" value="1"/>
</dbReference>
<dbReference type="Pfam" id="PF01735">
    <property type="entry name" value="PLA2_B"/>
    <property type="match status" value="1"/>
</dbReference>
<dbReference type="Gene3D" id="3.40.1090.10">
    <property type="entry name" value="Cytosolic phospholipase A2 catalytic domain"/>
    <property type="match status" value="1"/>
</dbReference>
<evidence type="ECO:0000256" key="16">
    <source>
        <dbReference type="SAM" id="Phobius"/>
    </source>
</evidence>
<evidence type="ECO:0000256" key="15">
    <source>
        <dbReference type="SAM" id="MobiDB-lite"/>
    </source>
</evidence>
<feature type="compositionally biased region" description="Basic and acidic residues" evidence="15">
    <location>
        <begin position="12"/>
        <end position="25"/>
    </location>
</feature>
<dbReference type="SUPFAM" id="SSF103473">
    <property type="entry name" value="MFS general substrate transporter"/>
    <property type="match status" value="1"/>
</dbReference>
<evidence type="ECO:0000256" key="13">
    <source>
        <dbReference type="PROSITE-ProRule" id="PRU00555"/>
    </source>
</evidence>
<protein>
    <recommendedName>
        <fullName evidence="4 14">Lysophospholipase</fullName>
        <ecNumber evidence="4 14">3.1.1.5</ecNumber>
    </recommendedName>
</protein>
<keyword evidence="9 13" id="KW-0443">Lipid metabolism</keyword>